<reference evidence="4 5" key="1">
    <citation type="submission" date="2020-10" db="EMBL/GenBank/DDBJ databases">
        <title>The Coptis chinensis genome and diversification of protoberbering-type alkaloids.</title>
        <authorList>
            <person name="Wang B."/>
            <person name="Shu S."/>
            <person name="Song C."/>
            <person name="Liu Y."/>
        </authorList>
    </citation>
    <scope>NUCLEOTIDE SEQUENCE [LARGE SCALE GENOMIC DNA]</scope>
    <source>
        <strain evidence="4">HL-2020</strain>
        <tissue evidence="4">Leaf</tissue>
    </source>
</reference>
<feature type="region of interest" description="Disordered" evidence="2">
    <location>
        <begin position="1"/>
        <end position="132"/>
    </location>
</feature>
<dbReference type="EMBL" id="JADFTS010000009">
    <property type="protein sequence ID" value="KAF9589737.1"/>
    <property type="molecule type" value="Genomic_DNA"/>
</dbReference>
<evidence type="ECO:0000313" key="4">
    <source>
        <dbReference type="EMBL" id="KAF9589737.1"/>
    </source>
</evidence>
<comment type="caution">
    <text evidence="4">The sequence shown here is derived from an EMBL/GenBank/DDBJ whole genome shotgun (WGS) entry which is preliminary data.</text>
</comment>
<dbReference type="GO" id="GO:0032545">
    <property type="term" value="C:CURI complex"/>
    <property type="evidence" value="ECO:0007669"/>
    <property type="project" value="TreeGrafter"/>
</dbReference>
<protein>
    <recommendedName>
        <fullName evidence="3">Ribosomal RNA-processing protein 7 C-terminal domain-containing protein</fullName>
    </recommendedName>
</protein>
<feature type="non-terminal residue" evidence="4">
    <location>
        <position position="325"/>
    </location>
</feature>
<evidence type="ECO:0000313" key="5">
    <source>
        <dbReference type="Proteomes" id="UP000631114"/>
    </source>
</evidence>
<gene>
    <name evidence="4" type="ORF">IFM89_028646</name>
</gene>
<feature type="domain" description="Ribosomal RNA-processing protein 7 C-terminal" evidence="3">
    <location>
        <begin position="210"/>
        <end position="309"/>
    </location>
</feature>
<organism evidence="4 5">
    <name type="scientific">Coptis chinensis</name>
    <dbReference type="NCBI Taxonomy" id="261450"/>
    <lineage>
        <taxon>Eukaryota</taxon>
        <taxon>Viridiplantae</taxon>
        <taxon>Streptophyta</taxon>
        <taxon>Embryophyta</taxon>
        <taxon>Tracheophyta</taxon>
        <taxon>Spermatophyta</taxon>
        <taxon>Magnoliopsida</taxon>
        <taxon>Ranunculales</taxon>
        <taxon>Ranunculaceae</taxon>
        <taxon>Coptidoideae</taxon>
        <taxon>Coptis</taxon>
    </lineage>
</organism>
<dbReference type="InterPro" id="IPR024326">
    <property type="entry name" value="RRP7_C"/>
</dbReference>
<proteinExistence type="inferred from homology"/>
<dbReference type="InterPro" id="IPR040446">
    <property type="entry name" value="RRP7"/>
</dbReference>
<comment type="similarity">
    <text evidence="1">Belongs to the RRP7 family.</text>
</comment>
<feature type="compositionally biased region" description="Basic residues" evidence="2">
    <location>
        <begin position="88"/>
        <end position="97"/>
    </location>
</feature>
<dbReference type="GO" id="GO:0006364">
    <property type="term" value="P:rRNA processing"/>
    <property type="evidence" value="ECO:0007669"/>
    <property type="project" value="TreeGrafter"/>
</dbReference>
<dbReference type="AlphaFoldDB" id="A0A835H194"/>
<evidence type="ECO:0000256" key="1">
    <source>
        <dbReference type="ARBA" id="ARBA00006110"/>
    </source>
</evidence>
<feature type="compositionally biased region" description="Basic and acidic residues" evidence="2">
    <location>
        <begin position="74"/>
        <end position="87"/>
    </location>
</feature>
<accession>A0A835H194</accession>
<dbReference type="GO" id="GO:0000028">
    <property type="term" value="P:ribosomal small subunit assembly"/>
    <property type="evidence" value="ECO:0007669"/>
    <property type="project" value="TreeGrafter"/>
</dbReference>
<dbReference type="OrthoDB" id="5390at2759"/>
<dbReference type="Pfam" id="PF12923">
    <property type="entry name" value="RRP7"/>
    <property type="match status" value="1"/>
</dbReference>
<feature type="compositionally biased region" description="Basic residues" evidence="2">
    <location>
        <begin position="34"/>
        <end position="45"/>
    </location>
</feature>
<evidence type="ECO:0000259" key="3">
    <source>
        <dbReference type="Pfam" id="PF12923"/>
    </source>
</evidence>
<dbReference type="PANTHER" id="PTHR13191:SF0">
    <property type="entry name" value="RIBOSOMAL RNA-PROCESSING PROTEIN 7 HOMOLOG A-RELATED"/>
    <property type="match status" value="1"/>
</dbReference>
<evidence type="ECO:0000256" key="2">
    <source>
        <dbReference type="SAM" id="MobiDB-lite"/>
    </source>
</evidence>
<dbReference type="GO" id="GO:0034456">
    <property type="term" value="C:UTP-C complex"/>
    <property type="evidence" value="ECO:0007669"/>
    <property type="project" value="TreeGrafter"/>
</dbReference>
<keyword evidence="5" id="KW-1185">Reference proteome</keyword>
<feature type="compositionally biased region" description="Basic and acidic residues" evidence="2">
    <location>
        <begin position="24"/>
        <end position="33"/>
    </location>
</feature>
<dbReference type="PANTHER" id="PTHR13191">
    <property type="entry name" value="RIBOSOMAL RNA PROCESSING PROTEIN 7-RELATED"/>
    <property type="match status" value="1"/>
</dbReference>
<dbReference type="Proteomes" id="UP000631114">
    <property type="component" value="Unassembled WGS sequence"/>
</dbReference>
<name>A0A835H194_9MAGN</name>
<sequence>NGGGNTSRGIKHRKKLLENVTLVESHHENLMKENKKKFSGKKRKNQNVSGADVDDTDQLHSEDEPDSEMLKLVVIDEKLAEGNEEKKKSKKSRKKRKEQNASEADQLGYNGKDGNSQSEASKKKKSTRLQEADVEVNGTSVYNFNSSALLADKSKKAVKKKKKDLVSSEKSSNIINKGSGSVGSEVYQISSVDVDCSKGMKKWITNYYQSRPGLKILQERIDEFIISHEAQKEQARKEKEAEAADGGWTVVGQHKGRKKTTDAESGTTMGSVALAAVLEKMGKKKSNDVGLNFYKFQRKEAQRNGMLNILKICIFCHFLLSFNIP</sequence>